<organism evidence="6 7">
    <name type="scientific">Plantactinospora siamensis</name>
    <dbReference type="NCBI Taxonomy" id="555372"/>
    <lineage>
        <taxon>Bacteria</taxon>
        <taxon>Bacillati</taxon>
        <taxon>Actinomycetota</taxon>
        <taxon>Actinomycetes</taxon>
        <taxon>Micromonosporales</taxon>
        <taxon>Micromonosporaceae</taxon>
        <taxon>Plantactinospora</taxon>
    </lineage>
</organism>
<name>A0ABV6NU96_9ACTN</name>
<gene>
    <name evidence="6" type="ORF">ACFFHU_09380</name>
</gene>
<dbReference type="InterPro" id="IPR015797">
    <property type="entry name" value="NUDIX_hydrolase-like_dom_sf"/>
</dbReference>
<dbReference type="EMBL" id="JBHLUE010000005">
    <property type="protein sequence ID" value="MFC0564350.1"/>
    <property type="molecule type" value="Genomic_DNA"/>
</dbReference>
<dbReference type="PRINTS" id="PR00502">
    <property type="entry name" value="NUDIXFAMILY"/>
</dbReference>
<comment type="similarity">
    <text evidence="2 4">Belongs to the Nudix hydrolase family.</text>
</comment>
<evidence type="ECO:0000256" key="3">
    <source>
        <dbReference type="ARBA" id="ARBA00022801"/>
    </source>
</evidence>
<comment type="cofactor">
    <cofactor evidence="1">
        <name>Mg(2+)</name>
        <dbReference type="ChEBI" id="CHEBI:18420"/>
    </cofactor>
</comment>
<feature type="domain" description="Nudix hydrolase" evidence="5">
    <location>
        <begin position="19"/>
        <end position="152"/>
    </location>
</feature>
<evidence type="ECO:0000256" key="2">
    <source>
        <dbReference type="ARBA" id="ARBA00005582"/>
    </source>
</evidence>
<evidence type="ECO:0000256" key="1">
    <source>
        <dbReference type="ARBA" id="ARBA00001946"/>
    </source>
</evidence>
<evidence type="ECO:0000259" key="5">
    <source>
        <dbReference type="PROSITE" id="PS51462"/>
    </source>
</evidence>
<reference evidence="6 7" key="1">
    <citation type="submission" date="2024-09" db="EMBL/GenBank/DDBJ databases">
        <authorList>
            <person name="Sun Q."/>
            <person name="Mori K."/>
        </authorList>
    </citation>
    <scope>NUCLEOTIDE SEQUENCE [LARGE SCALE GENOMIC DNA]</scope>
    <source>
        <strain evidence="6 7">TBRC 2205</strain>
    </source>
</reference>
<evidence type="ECO:0000313" key="6">
    <source>
        <dbReference type="EMBL" id="MFC0564350.1"/>
    </source>
</evidence>
<dbReference type="PROSITE" id="PS51462">
    <property type="entry name" value="NUDIX"/>
    <property type="match status" value="1"/>
</dbReference>
<dbReference type="Pfam" id="PF00293">
    <property type="entry name" value="NUDIX"/>
    <property type="match status" value="1"/>
</dbReference>
<dbReference type="PANTHER" id="PTHR43046:SF2">
    <property type="entry name" value="8-OXO-DGTP DIPHOSPHATASE-RELATED"/>
    <property type="match status" value="1"/>
</dbReference>
<dbReference type="RefSeq" id="WP_377337349.1">
    <property type="nucleotide sequence ID" value="NZ_JBHLUE010000005.1"/>
</dbReference>
<dbReference type="Gene3D" id="3.90.79.10">
    <property type="entry name" value="Nucleoside Triphosphate Pyrophosphohydrolase"/>
    <property type="match status" value="1"/>
</dbReference>
<comment type="caution">
    <text evidence="6">The sequence shown here is derived from an EMBL/GenBank/DDBJ whole genome shotgun (WGS) entry which is preliminary data.</text>
</comment>
<dbReference type="InterPro" id="IPR020084">
    <property type="entry name" value="NUDIX_hydrolase_CS"/>
</dbReference>
<keyword evidence="3 4" id="KW-0378">Hydrolase</keyword>
<evidence type="ECO:0000313" key="7">
    <source>
        <dbReference type="Proteomes" id="UP001589894"/>
    </source>
</evidence>
<proteinExistence type="inferred from homology"/>
<dbReference type="PROSITE" id="PS00893">
    <property type="entry name" value="NUDIX_BOX"/>
    <property type="match status" value="1"/>
</dbReference>
<accession>A0ABV6NU96</accession>
<dbReference type="Proteomes" id="UP001589894">
    <property type="component" value="Unassembled WGS sequence"/>
</dbReference>
<dbReference type="SUPFAM" id="SSF55811">
    <property type="entry name" value="Nudix"/>
    <property type="match status" value="1"/>
</dbReference>
<dbReference type="InterPro" id="IPR000086">
    <property type="entry name" value="NUDIX_hydrolase_dom"/>
</dbReference>
<protein>
    <submittedName>
        <fullName evidence="6">NUDIX domain-containing protein</fullName>
    </submittedName>
</protein>
<evidence type="ECO:0000256" key="4">
    <source>
        <dbReference type="RuleBase" id="RU003476"/>
    </source>
</evidence>
<sequence length="158" mass="17080">MAISAHLARLRSAIGHELIQLPSVSVIVVDEDGRVLLVSHAGNRDGWAVPGGAVDIGESPAQAAVREIREELGVQLSQPRLLDVLGGPDYEVTYPNGDRVAYVTAVYQAAISDGTPVPDHEEISDLDWFTPRQLPEVDLNRFARAVLRATGHLDTGRQ</sequence>
<keyword evidence="7" id="KW-1185">Reference proteome</keyword>
<dbReference type="InterPro" id="IPR020476">
    <property type="entry name" value="Nudix_hydrolase"/>
</dbReference>
<dbReference type="PANTHER" id="PTHR43046">
    <property type="entry name" value="GDP-MANNOSE MANNOSYL HYDROLASE"/>
    <property type="match status" value="1"/>
</dbReference>